<protein>
    <submittedName>
        <fullName evidence="1">Uncharacterized protein</fullName>
    </submittedName>
</protein>
<organism evidence="1 2">
    <name type="scientific">Stephania yunnanensis</name>
    <dbReference type="NCBI Taxonomy" id="152371"/>
    <lineage>
        <taxon>Eukaryota</taxon>
        <taxon>Viridiplantae</taxon>
        <taxon>Streptophyta</taxon>
        <taxon>Embryophyta</taxon>
        <taxon>Tracheophyta</taxon>
        <taxon>Spermatophyta</taxon>
        <taxon>Magnoliopsida</taxon>
        <taxon>Ranunculales</taxon>
        <taxon>Menispermaceae</taxon>
        <taxon>Menispermoideae</taxon>
        <taxon>Cissampelideae</taxon>
        <taxon>Stephania</taxon>
    </lineage>
</organism>
<sequence length="66" mass="7380">MKKESKEDKLEEAQAWVTSSQISGTSFGRSKLLGNSSSLFGEAFKMIYPPNLICGRESYNLIYEAL</sequence>
<comment type="caution">
    <text evidence="1">The sequence shown here is derived from an EMBL/GenBank/DDBJ whole genome shotgun (WGS) entry which is preliminary data.</text>
</comment>
<name>A0AAP0L243_9MAGN</name>
<dbReference type="AlphaFoldDB" id="A0AAP0L243"/>
<gene>
    <name evidence="1" type="ORF">Syun_003913</name>
</gene>
<accession>A0AAP0L243</accession>
<evidence type="ECO:0000313" key="2">
    <source>
        <dbReference type="Proteomes" id="UP001420932"/>
    </source>
</evidence>
<proteinExistence type="predicted"/>
<keyword evidence="2" id="KW-1185">Reference proteome</keyword>
<reference evidence="1 2" key="1">
    <citation type="submission" date="2024-01" db="EMBL/GenBank/DDBJ databases">
        <title>Genome assemblies of Stephania.</title>
        <authorList>
            <person name="Yang L."/>
        </authorList>
    </citation>
    <scope>NUCLEOTIDE SEQUENCE [LARGE SCALE GENOMIC DNA]</scope>
    <source>
        <strain evidence="1">YNDBR</strain>
        <tissue evidence="1">Leaf</tissue>
    </source>
</reference>
<evidence type="ECO:0000313" key="1">
    <source>
        <dbReference type="EMBL" id="KAK9163011.1"/>
    </source>
</evidence>
<dbReference type="EMBL" id="JBBNAF010000002">
    <property type="protein sequence ID" value="KAK9163011.1"/>
    <property type="molecule type" value="Genomic_DNA"/>
</dbReference>
<dbReference type="Proteomes" id="UP001420932">
    <property type="component" value="Unassembled WGS sequence"/>
</dbReference>